<dbReference type="KEGG" id="bthg:MS2017_1586"/>
<gene>
    <name evidence="7" type="ORF">BGC33_11095</name>
    <name evidence="6" type="ORF">MS2017_1586</name>
</gene>
<dbReference type="Gene3D" id="3.60.15.10">
    <property type="entry name" value="Ribonuclease Z/Hydroxyacylglutathione hydrolase-like"/>
    <property type="match status" value="1"/>
</dbReference>
<dbReference type="PANTHER" id="PTHR46233:SF3">
    <property type="entry name" value="HYDROXYACYLGLUTATHIONE HYDROLASE GLOC"/>
    <property type="match status" value="1"/>
</dbReference>
<sequence length="240" mass="26844">MLEKKYIEKTFTLEILYHIGALEDSIHFIFDHDSKTCAIVDPAWDASLFIQRIHDKGYTLTDIWLTHWHFDHTNAVDEIVEKTGAKITVGVHEVPYLQIDSLPETVENNDTIFIGKTPAKIINTPGHSAGGICYLLDGHLIAGDTLFVYGAGHCSLPGGNIAELFNSMQTLKHIDNEVMLHCGHDYGCKIETTMGEQKQGNAYLLIDNEADFVRFVEGMSVGQYPYPTEALTKTEVQTML</sequence>
<dbReference type="OrthoDB" id="9802248at2"/>
<protein>
    <submittedName>
        <fullName evidence="7">MBL fold metallo-hydrolase</fullName>
    </submittedName>
</protein>
<reference evidence="8" key="1">
    <citation type="submission" date="2016-09" db="EMBL/GenBank/DDBJ databases">
        <title>Genome Sequence of Bathymodiolus thermophilus sulfur-oxidizing gill endosymbiont.</title>
        <authorList>
            <person name="Ponnudurai R."/>
            <person name="Kleiner M."/>
            <person name="Sayavedra L."/>
            <person name="Thuermer A."/>
            <person name="Felbeck H."/>
            <person name="Schlueter R."/>
            <person name="Schweder T."/>
            <person name="Markert S."/>
        </authorList>
    </citation>
    <scope>NUCLEOTIDE SEQUENCE [LARGE SCALE GENOMIC DNA]</scope>
    <source>
        <strain evidence="8">BAT/CrabSpa'14</strain>
    </source>
</reference>
<dbReference type="EMBL" id="CP024634">
    <property type="protein sequence ID" value="AYQ57270.1"/>
    <property type="molecule type" value="Genomic_DNA"/>
</dbReference>
<dbReference type="EMBL" id="MIQH01000597">
    <property type="protein sequence ID" value="OIR24612.1"/>
    <property type="molecule type" value="Genomic_DNA"/>
</dbReference>
<dbReference type="AlphaFoldDB" id="A0A1J5TWN4"/>
<evidence type="ECO:0000256" key="1">
    <source>
        <dbReference type="ARBA" id="ARBA00001947"/>
    </source>
</evidence>
<dbReference type="Proteomes" id="UP000182798">
    <property type="component" value="Unassembled WGS sequence"/>
</dbReference>
<name>A0A1J5TWN4_9GAMM</name>
<keyword evidence="2" id="KW-0479">Metal-binding</keyword>
<accession>A0A1J5TWN4</accession>
<evidence type="ECO:0000313" key="7">
    <source>
        <dbReference type="EMBL" id="OIR24612.1"/>
    </source>
</evidence>
<reference evidence="7" key="2">
    <citation type="journal article" date="2017" name="Stand. Genomic Sci.">
        <title>Genome sequence of the sulfur-oxidizing Bathymodiolus thermophilus gill endosymbiont.</title>
        <authorList>
            <person name="Ponnudurai R."/>
            <person name="Sayavedra L."/>
            <person name="Kleiner M."/>
            <person name="Heiden S.E."/>
            <person name="Thurmer A."/>
            <person name="Felbeck H."/>
            <person name="Schluter R."/>
            <person name="Sievert S.M."/>
            <person name="Daniel R."/>
            <person name="Schweder T."/>
            <person name="Markert S."/>
        </authorList>
    </citation>
    <scope>NUCLEOTIDE SEQUENCE</scope>
    <source>
        <strain evidence="7">BAT/CrabSpa'14</strain>
    </source>
</reference>
<dbReference type="GO" id="GO:0016787">
    <property type="term" value="F:hydrolase activity"/>
    <property type="evidence" value="ECO:0007669"/>
    <property type="project" value="UniProtKB-KW"/>
</dbReference>
<organism evidence="7 8">
    <name type="scientific">Bathymodiolus thermophilus thioautotrophic gill symbiont</name>
    <dbReference type="NCBI Taxonomy" id="2360"/>
    <lineage>
        <taxon>Bacteria</taxon>
        <taxon>Pseudomonadati</taxon>
        <taxon>Pseudomonadota</taxon>
        <taxon>Gammaproteobacteria</taxon>
        <taxon>sulfur-oxidizing symbionts</taxon>
    </lineage>
</organism>
<dbReference type="InterPro" id="IPR051453">
    <property type="entry name" value="MBL_Glyoxalase_II"/>
</dbReference>
<evidence type="ECO:0000256" key="4">
    <source>
        <dbReference type="ARBA" id="ARBA00022833"/>
    </source>
</evidence>
<dbReference type="GO" id="GO:0046872">
    <property type="term" value="F:metal ion binding"/>
    <property type="evidence" value="ECO:0007669"/>
    <property type="project" value="UniProtKB-KW"/>
</dbReference>
<reference evidence="6 9" key="3">
    <citation type="submission" date="2017-11" db="EMBL/GenBank/DDBJ databases">
        <title>Genome sequence of the bacterial symbiont EPR9N from a vent mussel Bathymodiolus thermophilus.</title>
        <authorList>
            <person name="Won Y.-J."/>
        </authorList>
    </citation>
    <scope>NUCLEOTIDE SEQUENCE [LARGE SCALE GENOMIC DNA]</scope>
    <source>
        <strain evidence="6 9">EPR9N</strain>
    </source>
</reference>
<keyword evidence="3 7" id="KW-0378">Hydrolase</keyword>
<dbReference type="RefSeq" id="WP_071564474.1">
    <property type="nucleotide sequence ID" value="NZ_CP024634.1"/>
</dbReference>
<evidence type="ECO:0000256" key="2">
    <source>
        <dbReference type="ARBA" id="ARBA00022723"/>
    </source>
</evidence>
<dbReference type="SMART" id="SM00849">
    <property type="entry name" value="Lactamase_B"/>
    <property type="match status" value="1"/>
</dbReference>
<evidence type="ECO:0000313" key="6">
    <source>
        <dbReference type="EMBL" id="AYQ57270.1"/>
    </source>
</evidence>
<dbReference type="Pfam" id="PF00753">
    <property type="entry name" value="Lactamase_B"/>
    <property type="match status" value="1"/>
</dbReference>
<evidence type="ECO:0000313" key="9">
    <source>
        <dbReference type="Proteomes" id="UP000278334"/>
    </source>
</evidence>
<dbReference type="InterPro" id="IPR036866">
    <property type="entry name" value="RibonucZ/Hydroxyglut_hydro"/>
</dbReference>
<dbReference type="SUPFAM" id="SSF56281">
    <property type="entry name" value="Metallo-hydrolase/oxidoreductase"/>
    <property type="match status" value="1"/>
</dbReference>
<dbReference type="InterPro" id="IPR001279">
    <property type="entry name" value="Metallo-B-lactamas"/>
</dbReference>
<evidence type="ECO:0000313" key="8">
    <source>
        <dbReference type="Proteomes" id="UP000182798"/>
    </source>
</evidence>
<evidence type="ECO:0000256" key="3">
    <source>
        <dbReference type="ARBA" id="ARBA00022801"/>
    </source>
</evidence>
<proteinExistence type="predicted"/>
<dbReference type="PANTHER" id="PTHR46233">
    <property type="entry name" value="HYDROXYACYLGLUTATHIONE HYDROLASE GLOC"/>
    <property type="match status" value="1"/>
</dbReference>
<feature type="domain" description="Metallo-beta-lactamase" evidence="5">
    <location>
        <begin position="23"/>
        <end position="184"/>
    </location>
</feature>
<evidence type="ECO:0000259" key="5">
    <source>
        <dbReference type="SMART" id="SM00849"/>
    </source>
</evidence>
<comment type="cofactor">
    <cofactor evidence="1">
        <name>Zn(2+)</name>
        <dbReference type="ChEBI" id="CHEBI:29105"/>
    </cofactor>
</comment>
<dbReference type="Proteomes" id="UP000278334">
    <property type="component" value="Chromosome"/>
</dbReference>
<keyword evidence="4" id="KW-0862">Zinc</keyword>